<keyword evidence="9" id="KW-1185">Reference proteome</keyword>
<evidence type="ECO:0000313" key="8">
    <source>
        <dbReference type="EMBL" id="PSK38033.1"/>
    </source>
</evidence>
<feature type="transmembrane region" description="Helical" evidence="6">
    <location>
        <begin position="234"/>
        <end position="254"/>
    </location>
</feature>
<dbReference type="PANTHER" id="PTHR33048:SF96">
    <property type="entry name" value="INTEGRAL MEMBRANE PROTEIN"/>
    <property type="match status" value="1"/>
</dbReference>
<gene>
    <name evidence="8" type="ORF">B9Z65_1224</name>
</gene>
<accession>A0A2P7YPZ3</accession>
<evidence type="ECO:0000256" key="3">
    <source>
        <dbReference type="ARBA" id="ARBA00022989"/>
    </source>
</evidence>
<dbReference type="PANTHER" id="PTHR33048">
    <property type="entry name" value="PTH11-LIKE INTEGRAL MEMBRANE PROTEIN (AFU_ORTHOLOGUE AFUA_5G11245)"/>
    <property type="match status" value="1"/>
</dbReference>
<dbReference type="EMBL" id="NHZQ01000404">
    <property type="protein sequence ID" value="PSK38033.1"/>
    <property type="molecule type" value="Genomic_DNA"/>
</dbReference>
<organism evidence="8 9">
    <name type="scientific">Elsinoe australis</name>
    <dbReference type="NCBI Taxonomy" id="40998"/>
    <lineage>
        <taxon>Eukaryota</taxon>
        <taxon>Fungi</taxon>
        <taxon>Dikarya</taxon>
        <taxon>Ascomycota</taxon>
        <taxon>Pezizomycotina</taxon>
        <taxon>Dothideomycetes</taxon>
        <taxon>Dothideomycetidae</taxon>
        <taxon>Myriangiales</taxon>
        <taxon>Elsinoaceae</taxon>
        <taxon>Elsinoe</taxon>
    </lineage>
</organism>
<comment type="caution">
    <text evidence="8">The sequence shown here is derived from an EMBL/GenBank/DDBJ whole genome shotgun (WGS) entry which is preliminary data.</text>
</comment>
<evidence type="ECO:0000256" key="1">
    <source>
        <dbReference type="ARBA" id="ARBA00004141"/>
    </source>
</evidence>
<evidence type="ECO:0000256" key="2">
    <source>
        <dbReference type="ARBA" id="ARBA00022692"/>
    </source>
</evidence>
<comment type="similarity">
    <text evidence="5">Belongs to the SAT4 family.</text>
</comment>
<dbReference type="STRING" id="40998.A0A2P7YPZ3"/>
<dbReference type="GO" id="GO:0016020">
    <property type="term" value="C:membrane"/>
    <property type="evidence" value="ECO:0007669"/>
    <property type="project" value="UniProtKB-SubCell"/>
</dbReference>
<evidence type="ECO:0000256" key="6">
    <source>
        <dbReference type="SAM" id="Phobius"/>
    </source>
</evidence>
<sequence>MALDNMGRVFLTNDQDISVFRDHMDKNHYYAGDRRTFALATLIVFTFLSTITTILRIYTRTRIIKAFGSDDWVMMIAQLGFFHYLGFQFAEVVYGTGLRRDQLTIENAEMGLKYWYFCAISYSLVTVFVKVTIGLFLLRFTTHKIQNILIWLINIACCIVGLGYFIFLLLTCHPFDFYWNLDPAATGHCFTAQTWLNVGYFVAACNVGADAVFAVIPMFIVWGTTMNSKTKFGVCILLGMGSVAVVGTIIRTIYGHTFGEYKHEFLFETCLIAILSTIELGLGITAANIATFRPLFRKWKSHLPTTQQRQYDPTKSISRQANIRWVVPFKFGDDAAAGQRPAFSEAISPNESQKTMKTMVTGRESIGGMPDLVFAQIVDEEKGELLFRTVPDDKFI</sequence>
<dbReference type="InterPro" id="IPR049326">
    <property type="entry name" value="Rhodopsin_dom_fungi"/>
</dbReference>
<feature type="transmembrane region" description="Helical" evidence="6">
    <location>
        <begin position="266"/>
        <end position="290"/>
    </location>
</feature>
<feature type="transmembrane region" description="Helical" evidence="6">
    <location>
        <begin position="149"/>
        <end position="170"/>
    </location>
</feature>
<evidence type="ECO:0000256" key="4">
    <source>
        <dbReference type="ARBA" id="ARBA00023136"/>
    </source>
</evidence>
<dbReference type="InterPro" id="IPR052337">
    <property type="entry name" value="SAT4-like"/>
</dbReference>
<evidence type="ECO:0000313" key="9">
    <source>
        <dbReference type="Proteomes" id="UP000243723"/>
    </source>
</evidence>
<feature type="transmembrane region" description="Helical" evidence="6">
    <location>
        <begin position="114"/>
        <end position="137"/>
    </location>
</feature>
<dbReference type="Proteomes" id="UP000243723">
    <property type="component" value="Unassembled WGS sequence"/>
</dbReference>
<dbReference type="OrthoDB" id="3923077at2759"/>
<keyword evidence="3 6" id="KW-1133">Transmembrane helix</keyword>
<dbReference type="AlphaFoldDB" id="A0A2P7YPZ3"/>
<dbReference type="Pfam" id="PF20684">
    <property type="entry name" value="Fung_rhodopsin"/>
    <property type="match status" value="1"/>
</dbReference>
<keyword evidence="2 6" id="KW-0812">Transmembrane</keyword>
<evidence type="ECO:0000259" key="7">
    <source>
        <dbReference type="Pfam" id="PF20684"/>
    </source>
</evidence>
<keyword evidence="4 6" id="KW-0472">Membrane</keyword>
<feature type="transmembrane region" description="Helical" evidence="6">
    <location>
        <begin position="71"/>
        <end position="94"/>
    </location>
</feature>
<feature type="domain" description="Rhodopsin" evidence="7">
    <location>
        <begin position="55"/>
        <end position="298"/>
    </location>
</feature>
<evidence type="ECO:0000256" key="5">
    <source>
        <dbReference type="ARBA" id="ARBA00038359"/>
    </source>
</evidence>
<protein>
    <recommendedName>
        <fullName evidence="7">Rhodopsin domain-containing protein</fullName>
    </recommendedName>
</protein>
<reference evidence="8 9" key="1">
    <citation type="submission" date="2017-05" db="EMBL/GenBank/DDBJ databases">
        <title>Draft genome sequence of Elsinoe australis.</title>
        <authorList>
            <person name="Cheng Q."/>
        </authorList>
    </citation>
    <scope>NUCLEOTIDE SEQUENCE [LARGE SCALE GENOMIC DNA]</scope>
    <source>
        <strain evidence="8 9">NL1</strain>
    </source>
</reference>
<feature type="transmembrane region" description="Helical" evidence="6">
    <location>
        <begin position="37"/>
        <end position="59"/>
    </location>
</feature>
<feature type="transmembrane region" description="Helical" evidence="6">
    <location>
        <begin position="200"/>
        <end position="222"/>
    </location>
</feature>
<comment type="subcellular location">
    <subcellularLocation>
        <location evidence="1">Membrane</location>
        <topology evidence="1">Multi-pass membrane protein</topology>
    </subcellularLocation>
</comment>
<proteinExistence type="inferred from homology"/>
<name>A0A2P7YPZ3_9PEZI</name>